<feature type="domain" description="Right handed beta helix" evidence="2">
    <location>
        <begin position="74"/>
        <end position="206"/>
    </location>
</feature>
<evidence type="ECO:0000259" key="2">
    <source>
        <dbReference type="Pfam" id="PF13229"/>
    </source>
</evidence>
<gene>
    <name evidence="3" type="ORF">RSO01_78740</name>
</gene>
<dbReference type="Pfam" id="PF13229">
    <property type="entry name" value="Beta_helix"/>
    <property type="match status" value="1"/>
</dbReference>
<organism evidence="3 4">
    <name type="scientific">Reyranella soli</name>
    <dbReference type="NCBI Taxonomy" id="1230389"/>
    <lineage>
        <taxon>Bacteria</taxon>
        <taxon>Pseudomonadati</taxon>
        <taxon>Pseudomonadota</taxon>
        <taxon>Alphaproteobacteria</taxon>
        <taxon>Hyphomicrobiales</taxon>
        <taxon>Reyranellaceae</taxon>
        <taxon>Reyranella</taxon>
    </lineage>
</organism>
<dbReference type="InterPro" id="IPR012334">
    <property type="entry name" value="Pectin_lyas_fold"/>
</dbReference>
<dbReference type="InterPro" id="IPR006626">
    <property type="entry name" value="PbH1"/>
</dbReference>
<protein>
    <recommendedName>
        <fullName evidence="2">Right handed beta helix domain-containing protein</fullName>
    </recommendedName>
</protein>
<dbReference type="SMART" id="SM00710">
    <property type="entry name" value="PbH1"/>
    <property type="match status" value="5"/>
</dbReference>
<keyword evidence="4" id="KW-1185">Reference proteome</keyword>
<proteinExistence type="predicted"/>
<dbReference type="EMBL" id="BKAJ01000177">
    <property type="protein sequence ID" value="GEP60708.1"/>
    <property type="molecule type" value="Genomic_DNA"/>
</dbReference>
<sequence>MLSPFQLVGLALLFLALPAGARTLEVGAGKQFSQPSQAAAVAQDGDRVVIAPGHYFDCAVWRQNNLTVEGASAQDTVITDKTCQGKALFVIPGSNVTVRNLTLTRARSPDGNGAGIRAEGRNLLVEKVRFIDNQNGILAADQPQGELIVRDSEFVRNGTCEQACAHGIYVNRLALLRVERSAFRETRAGHHVKSRAFRTEILGCDIGDGPTGTASYLVDIPNGGAVVIQNNRLEKGPKTENQSAAISVGAEGVDKPTPEIRVEGNQFSADSAYATIFVVNRTATPALLRGNQLRGQVRPLRGDGEVLR</sequence>
<reference evidence="3 4" key="1">
    <citation type="submission" date="2019-07" db="EMBL/GenBank/DDBJ databases">
        <title>Whole genome shotgun sequence of Reyranella soli NBRC 108950.</title>
        <authorList>
            <person name="Hosoyama A."/>
            <person name="Uohara A."/>
            <person name="Ohji S."/>
            <person name="Ichikawa N."/>
        </authorList>
    </citation>
    <scope>NUCLEOTIDE SEQUENCE [LARGE SCALE GENOMIC DNA]</scope>
    <source>
        <strain evidence="3 4">NBRC 108950</strain>
    </source>
</reference>
<keyword evidence="1" id="KW-0732">Signal</keyword>
<dbReference type="Gene3D" id="2.160.20.10">
    <property type="entry name" value="Single-stranded right-handed beta-helix, Pectin lyase-like"/>
    <property type="match status" value="1"/>
</dbReference>
<dbReference type="OrthoDB" id="7237303at2"/>
<name>A0A512NP42_9HYPH</name>
<evidence type="ECO:0000313" key="3">
    <source>
        <dbReference type="EMBL" id="GEP60708.1"/>
    </source>
</evidence>
<feature type="signal peptide" evidence="1">
    <location>
        <begin position="1"/>
        <end position="21"/>
    </location>
</feature>
<dbReference type="AlphaFoldDB" id="A0A512NP42"/>
<dbReference type="InterPro" id="IPR039448">
    <property type="entry name" value="Beta_helix"/>
</dbReference>
<dbReference type="Proteomes" id="UP000321058">
    <property type="component" value="Unassembled WGS sequence"/>
</dbReference>
<dbReference type="RefSeq" id="WP_147156045.1">
    <property type="nucleotide sequence ID" value="NZ_BKAJ01000177.1"/>
</dbReference>
<feature type="chain" id="PRO_5022027670" description="Right handed beta helix domain-containing protein" evidence="1">
    <location>
        <begin position="22"/>
        <end position="308"/>
    </location>
</feature>
<evidence type="ECO:0000313" key="4">
    <source>
        <dbReference type="Proteomes" id="UP000321058"/>
    </source>
</evidence>
<comment type="caution">
    <text evidence="3">The sequence shown here is derived from an EMBL/GenBank/DDBJ whole genome shotgun (WGS) entry which is preliminary data.</text>
</comment>
<dbReference type="InterPro" id="IPR011050">
    <property type="entry name" value="Pectin_lyase_fold/virulence"/>
</dbReference>
<accession>A0A512NP42</accession>
<evidence type="ECO:0000256" key="1">
    <source>
        <dbReference type="SAM" id="SignalP"/>
    </source>
</evidence>
<dbReference type="SUPFAM" id="SSF51126">
    <property type="entry name" value="Pectin lyase-like"/>
    <property type="match status" value="1"/>
</dbReference>